<dbReference type="GO" id="GO:0102208">
    <property type="term" value="F:2-polyprenyl-6-hydroxyphenol methylase activity"/>
    <property type="evidence" value="ECO:0007669"/>
    <property type="project" value="UniProtKB-EC"/>
</dbReference>
<evidence type="ECO:0000256" key="1">
    <source>
        <dbReference type="ARBA" id="ARBA00022679"/>
    </source>
</evidence>
<name>A0ABV4HRS2_9GAMM</name>
<gene>
    <name evidence="3" type="ORF">AB6713_12660</name>
</gene>
<proteinExistence type="predicted"/>
<keyword evidence="3" id="KW-0489">Methyltransferase</keyword>
<evidence type="ECO:0000313" key="3">
    <source>
        <dbReference type="EMBL" id="MEZ0475456.1"/>
    </source>
</evidence>
<dbReference type="RefSeq" id="WP_370565197.1">
    <property type="nucleotide sequence ID" value="NZ_JBFWIB010000013.1"/>
</dbReference>
<dbReference type="Pfam" id="PF13649">
    <property type="entry name" value="Methyltransf_25"/>
    <property type="match status" value="1"/>
</dbReference>
<evidence type="ECO:0000259" key="2">
    <source>
        <dbReference type="Pfam" id="PF13649"/>
    </source>
</evidence>
<evidence type="ECO:0000313" key="4">
    <source>
        <dbReference type="Proteomes" id="UP001566331"/>
    </source>
</evidence>
<organism evidence="3 4">
    <name type="scientific">Luteimonas salinilitoris</name>
    <dbReference type="NCBI Taxonomy" id="3237697"/>
    <lineage>
        <taxon>Bacteria</taxon>
        <taxon>Pseudomonadati</taxon>
        <taxon>Pseudomonadota</taxon>
        <taxon>Gammaproteobacteria</taxon>
        <taxon>Lysobacterales</taxon>
        <taxon>Lysobacteraceae</taxon>
        <taxon>Luteimonas</taxon>
    </lineage>
</organism>
<dbReference type="InterPro" id="IPR041698">
    <property type="entry name" value="Methyltransf_25"/>
</dbReference>
<comment type="caution">
    <text evidence="3">The sequence shown here is derived from an EMBL/GenBank/DDBJ whole genome shotgun (WGS) entry which is preliminary data.</text>
</comment>
<dbReference type="SUPFAM" id="SSF53335">
    <property type="entry name" value="S-adenosyl-L-methionine-dependent methyltransferases"/>
    <property type="match status" value="1"/>
</dbReference>
<dbReference type="GO" id="GO:0061542">
    <property type="term" value="F:3-demethylubiquinol 3-O-methyltransferase activity"/>
    <property type="evidence" value="ECO:0007669"/>
    <property type="project" value="UniProtKB-EC"/>
</dbReference>
<dbReference type="PANTHER" id="PTHR43861">
    <property type="entry name" value="TRANS-ACONITATE 2-METHYLTRANSFERASE-RELATED"/>
    <property type="match status" value="1"/>
</dbReference>
<feature type="domain" description="Methyltransferase" evidence="2">
    <location>
        <begin position="51"/>
        <end position="142"/>
    </location>
</feature>
<dbReference type="EC" id="2.1.1.64" evidence="3"/>
<reference evidence="3 4" key="1">
    <citation type="submission" date="2024-07" db="EMBL/GenBank/DDBJ databases">
        <title>Luteimonas salilacus sp. nov., isolated from the shore soil of Salt Lake in Tibet of China.</title>
        <authorList>
            <person name="Zhang X."/>
            <person name="Li A."/>
        </authorList>
    </citation>
    <scope>NUCLEOTIDE SEQUENCE [LARGE SCALE GENOMIC DNA]</scope>
    <source>
        <strain evidence="3 4">B3-2-R+30</strain>
    </source>
</reference>
<dbReference type="EC" id="2.1.1.222" evidence="3"/>
<protein>
    <submittedName>
        <fullName evidence="3">Class I SAM-dependent methyltransferase</fullName>
        <ecNumber evidence="3">2.1.1.222</ecNumber>
        <ecNumber evidence="3">2.1.1.64</ecNumber>
    </submittedName>
</protein>
<dbReference type="Proteomes" id="UP001566331">
    <property type="component" value="Unassembled WGS sequence"/>
</dbReference>
<dbReference type="InterPro" id="IPR029063">
    <property type="entry name" value="SAM-dependent_MTases_sf"/>
</dbReference>
<dbReference type="CDD" id="cd02440">
    <property type="entry name" value="AdoMet_MTases"/>
    <property type="match status" value="1"/>
</dbReference>
<dbReference type="GO" id="GO:0032259">
    <property type="term" value="P:methylation"/>
    <property type="evidence" value="ECO:0007669"/>
    <property type="project" value="UniProtKB-KW"/>
</dbReference>
<keyword evidence="1 3" id="KW-0808">Transferase</keyword>
<keyword evidence="4" id="KW-1185">Reference proteome</keyword>
<accession>A0ABV4HRS2</accession>
<sequence length="213" mass="23004">MSKATNNATAGDPSNGYEAVAPEFMRRREQSIIGIATVQMWSRFLPRGGAILDLGCGSGVPISTALNNEGFVVYGIDASASLTAAFRRRLPHAHVACEAIEDSRFFGRTFDGVIAVGLMFLLPPDVQRDLIRKVAVALNPDGRFLFTSPAQLCTWTDVLTGQESHSLGTEEYKAAFSEAGLTLIGEYEDEGENHYYDTRHSRARSSGAGVAPT</sequence>
<dbReference type="Gene3D" id="3.40.50.150">
    <property type="entry name" value="Vaccinia Virus protein VP39"/>
    <property type="match status" value="1"/>
</dbReference>
<dbReference type="EMBL" id="JBFWIC010000016">
    <property type="protein sequence ID" value="MEZ0475456.1"/>
    <property type="molecule type" value="Genomic_DNA"/>
</dbReference>